<dbReference type="EMBL" id="AZGZ01000039">
    <property type="protein sequence ID" value="KZZ87092.1"/>
    <property type="molecule type" value="Genomic_DNA"/>
</dbReference>
<dbReference type="Gene3D" id="1.10.630.10">
    <property type="entry name" value="Cytochrome P450"/>
    <property type="match status" value="1"/>
</dbReference>
<dbReference type="OrthoDB" id="1103324at2759"/>
<keyword evidence="10" id="KW-1185">Reference proteome</keyword>
<comment type="caution">
    <text evidence="9">The sequence shown here is derived from an EMBL/GenBank/DDBJ whole genome shotgun (WGS) entry which is preliminary data.</text>
</comment>
<dbReference type="Proteomes" id="UP000242877">
    <property type="component" value="Unassembled WGS sequence"/>
</dbReference>
<evidence type="ECO:0000256" key="1">
    <source>
        <dbReference type="ARBA" id="ARBA00001971"/>
    </source>
</evidence>
<dbReference type="VEuPathDB" id="FungiDB:AAP_05947"/>
<dbReference type="PANTHER" id="PTHR46300">
    <property type="entry name" value="P450, PUTATIVE (EUROFUNG)-RELATED-RELATED"/>
    <property type="match status" value="1"/>
</dbReference>
<dbReference type="InterPro" id="IPR001128">
    <property type="entry name" value="Cyt_P450"/>
</dbReference>
<dbReference type="GO" id="GO:0004497">
    <property type="term" value="F:monooxygenase activity"/>
    <property type="evidence" value="ECO:0007669"/>
    <property type="project" value="UniProtKB-KW"/>
</dbReference>
<dbReference type="CDD" id="cd11065">
    <property type="entry name" value="CYP64-like"/>
    <property type="match status" value="1"/>
</dbReference>
<gene>
    <name evidence="9" type="ORF">AAP_05947</name>
</gene>
<dbReference type="GO" id="GO:0005506">
    <property type="term" value="F:iron ion binding"/>
    <property type="evidence" value="ECO:0007669"/>
    <property type="project" value="InterPro"/>
</dbReference>
<evidence type="ECO:0000256" key="4">
    <source>
        <dbReference type="ARBA" id="ARBA00023002"/>
    </source>
</evidence>
<evidence type="ECO:0000313" key="10">
    <source>
        <dbReference type="Proteomes" id="UP000242877"/>
    </source>
</evidence>
<dbReference type="InterPro" id="IPR002401">
    <property type="entry name" value="Cyt_P450_E_grp-I"/>
</dbReference>
<comment type="cofactor">
    <cofactor evidence="1 7">
        <name>heme</name>
        <dbReference type="ChEBI" id="CHEBI:30413"/>
    </cofactor>
</comment>
<proteinExistence type="inferred from homology"/>
<dbReference type="InterPro" id="IPR036396">
    <property type="entry name" value="Cyt_P450_sf"/>
</dbReference>
<dbReference type="InterPro" id="IPR017972">
    <property type="entry name" value="Cyt_P450_CS"/>
</dbReference>
<dbReference type="PROSITE" id="PS00086">
    <property type="entry name" value="CYTOCHROME_P450"/>
    <property type="match status" value="1"/>
</dbReference>
<evidence type="ECO:0000313" key="9">
    <source>
        <dbReference type="EMBL" id="KZZ87092.1"/>
    </source>
</evidence>
<keyword evidence="7 8" id="KW-0349">Heme</keyword>
<dbReference type="PRINTS" id="PR00463">
    <property type="entry name" value="EP450I"/>
</dbReference>
<dbReference type="Pfam" id="PF00067">
    <property type="entry name" value="p450"/>
    <property type="match status" value="1"/>
</dbReference>
<evidence type="ECO:0000256" key="8">
    <source>
        <dbReference type="RuleBase" id="RU000461"/>
    </source>
</evidence>
<dbReference type="GO" id="GO:0020037">
    <property type="term" value="F:heme binding"/>
    <property type="evidence" value="ECO:0007669"/>
    <property type="project" value="InterPro"/>
</dbReference>
<keyword evidence="4 8" id="KW-0560">Oxidoreductase</keyword>
<evidence type="ECO:0000256" key="2">
    <source>
        <dbReference type="ARBA" id="ARBA00010617"/>
    </source>
</evidence>
<keyword evidence="3 7" id="KW-0479">Metal-binding</keyword>
<comment type="similarity">
    <text evidence="2 8">Belongs to the cytochrome P450 family.</text>
</comment>
<dbReference type="AlphaFoldDB" id="A0A162ICL9"/>
<protein>
    <submittedName>
        <fullName evidence="9">Cytochrome P450</fullName>
    </submittedName>
</protein>
<organism evidence="9 10">
    <name type="scientific">Ascosphaera apis ARSEF 7405</name>
    <dbReference type="NCBI Taxonomy" id="392613"/>
    <lineage>
        <taxon>Eukaryota</taxon>
        <taxon>Fungi</taxon>
        <taxon>Dikarya</taxon>
        <taxon>Ascomycota</taxon>
        <taxon>Pezizomycotina</taxon>
        <taxon>Eurotiomycetes</taxon>
        <taxon>Eurotiomycetidae</taxon>
        <taxon>Onygenales</taxon>
        <taxon>Ascosphaeraceae</taxon>
        <taxon>Ascosphaera</taxon>
    </lineage>
</organism>
<dbReference type="InterPro" id="IPR050364">
    <property type="entry name" value="Cytochrome_P450_fung"/>
</dbReference>
<feature type="binding site" description="axial binding residue" evidence="7">
    <location>
        <position position="448"/>
    </location>
    <ligand>
        <name>heme</name>
        <dbReference type="ChEBI" id="CHEBI:30413"/>
    </ligand>
    <ligandPart>
        <name>Fe</name>
        <dbReference type="ChEBI" id="CHEBI:18248"/>
    </ligandPart>
</feature>
<keyword evidence="6 8" id="KW-0503">Monooxygenase</keyword>
<sequence length="552" mass="63202">MASLFEASPFTEVTLILGGILLSYGLYRLLKVGSRPKGIPPGPPTIPILGNLHQIPKENAWLQYQKWAKEYGPVYSLMLGTRVRIVLASDQAVKDLMDKKSHIYSGRPPMYIGQDIISGGKRAFLNTNNPWWRQSRKMVHTVLNINVIKTYYPYQDLESKIMLSSMIDSPQEFLTHLRRYNYSFTTQMVYGFRCPTIDDERLKILFQTFHKWTDAVESVSSFVFDAFPILQKLPTFLTPIVKHAKKLHEVESENYMHHWLATKKRLQEGNNLPCFSSDALRMQTIQKFDDESAAYISASLLSAGSETSADTQYACISAMAIWPEVQKRAREEIDRVIGPDRLPEYDDYANLPYIRCCIKETLRWCPIVVNGAPHATTEEDWYMGYRIPKDASVNISVWAINNDENRAPNPRVFNPDRHADDQSTLFQSANGDPKKRDTFSFGAGRRQCPGIHIVEQTVFLSIARLIWGFEIHLKKGPDGKVIRPDTEHYSSGLMGRPRKYDADIIPRDEKRMNIIRQAALKAEGELLDPVTKQWKKLPDGVKLPEWTPGDKM</sequence>
<keyword evidence="5 7" id="KW-0408">Iron</keyword>
<evidence type="ECO:0000256" key="7">
    <source>
        <dbReference type="PIRSR" id="PIRSR602401-1"/>
    </source>
</evidence>
<dbReference type="GO" id="GO:0016705">
    <property type="term" value="F:oxidoreductase activity, acting on paired donors, with incorporation or reduction of molecular oxygen"/>
    <property type="evidence" value="ECO:0007669"/>
    <property type="project" value="InterPro"/>
</dbReference>
<evidence type="ECO:0000256" key="5">
    <source>
        <dbReference type="ARBA" id="ARBA00023004"/>
    </source>
</evidence>
<name>A0A162ICL9_9EURO</name>
<dbReference type="PANTHER" id="PTHR46300:SF2">
    <property type="entry name" value="CYTOCHROME P450 MONOOXYGENASE ALNH-RELATED"/>
    <property type="match status" value="1"/>
</dbReference>
<dbReference type="SUPFAM" id="SSF48264">
    <property type="entry name" value="Cytochrome P450"/>
    <property type="match status" value="1"/>
</dbReference>
<accession>A0A162ICL9</accession>
<evidence type="ECO:0000256" key="3">
    <source>
        <dbReference type="ARBA" id="ARBA00022723"/>
    </source>
</evidence>
<evidence type="ECO:0000256" key="6">
    <source>
        <dbReference type="ARBA" id="ARBA00023033"/>
    </source>
</evidence>
<reference evidence="9 10" key="1">
    <citation type="journal article" date="2016" name="Genome Biol. Evol.">
        <title>Divergent and convergent evolution of fungal pathogenicity.</title>
        <authorList>
            <person name="Shang Y."/>
            <person name="Xiao G."/>
            <person name="Zheng P."/>
            <person name="Cen K."/>
            <person name="Zhan S."/>
            <person name="Wang C."/>
        </authorList>
    </citation>
    <scope>NUCLEOTIDE SEQUENCE [LARGE SCALE GENOMIC DNA]</scope>
    <source>
        <strain evidence="9 10">ARSEF 7405</strain>
    </source>
</reference>